<accession>A0A016W6I5</accession>
<evidence type="ECO:0000313" key="3">
    <source>
        <dbReference type="Proteomes" id="UP000024635"/>
    </source>
</evidence>
<evidence type="ECO:0000256" key="1">
    <source>
        <dbReference type="SAM" id="MobiDB-lite"/>
    </source>
</evidence>
<proteinExistence type="predicted"/>
<protein>
    <submittedName>
        <fullName evidence="2">Uncharacterized protein</fullName>
    </submittedName>
</protein>
<sequence length="173" mass="19371">MSDKKLLKAKKKYLSAFTFPSCLDYIDDEQNEKENQEDRGKPNKNGEIPGGNEVCNPYIIRRLRAGKMPQRRAAASRQSCAAAAWRCLPASAAADVRTAVTARIHILAVTTVQRPAVAESATPRHPVAKATVATWLAKGNVVATQHRYDWVAWQVRGSFCHRRRLDRGDRENM</sequence>
<keyword evidence="3" id="KW-1185">Reference proteome</keyword>
<feature type="region of interest" description="Disordered" evidence="1">
    <location>
        <begin position="28"/>
        <end position="52"/>
    </location>
</feature>
<feature type="compositionally biased region" description="Basic and acidic residues" evidence="1">
    <location>
        <begin position="32"/>
        <end position="41"/>
    </location>
</feature>
<reference evidence="3" key="1">
    <citation type="journal article" date="2015" name="Nat. Genet.">
        <title>The genome and transcriptome of the zoonotic hookworm Ancylostoma ceylanicum identify infection-specific gene families.</title>
        <authorList>
            <person name="Schwarz E.M."/>
            <person name="Hu Y."/>
            <person name="Antoshechkin I."/>
            <person name="Miller M.M."/>
            <person name="Sternberg P.W."/>
            <person name="Aroian R.V."/>
        </authorList>
    </citation>
    <scope>NUCLEOTIDE SEQUENCE</scope>
    <source>
        <strain evidence="3">HY135</strain>
    </source>
</reference>
<dbReference type="AlphaFoldDB" id="A0A016W6I5"/>
<gene>
    <name evidence="2" type="primary">Acey_s1281.g3805</name>
    <name evidence="2" type="ORF">Y032_1281g3805</name>
</gene>
<dbReference type="Proteomes" id="UP000024635">
    <property type="component" value="Unassembled WGS sequence"/>
</dbReference>
<comment type="caution">
    <text evidence="2">The sequence shown here is derived from an EMBL/GenBank/DDBJ whole genome shotgun (WGS) entry which is preliminary data.</text>
</comment>
<evidence type="ECO:0000313" key="2">
    <source>
        <dbReference type="EMBL" id="EYC34902.1"/>
    </source>
</evidence>
<dbReference type="EMBL" id="JARK01000880">
    <property type="protein sequence ID" value="EYC34902.1"/>
    <property type="molecule type" value="Genomic_DNA"/>
</dbReference>
<organism evidence="2 3">
    <name type="scientific">Ancylostoma ceylanicum</name>
    <dbReference type="NCBI Taxonomy" id="53326"/>
    <lineage>
        <taxon>Eukaryota</taxon>
        <taxon>Metazoa</taxon>
        <taxon>Ecdysozoa</taxon>
        <taxon>Nematoda</taxon>
        <taxon>Chromadorea</taxon>
        <taxon>Rhabditida</taxon>
        <taxon>Rhabditina</taxon>
        <taxon>Rhabditomorpha</taxon>
        <taxon>Strongyloidea</taxon>
        <taxon>Ancylostomatidae</taxon>
        <taxon>Ancylostomatinae</taxon>
        <taxon>Ancylostoma</taxon>
    </lineage>
</organism>
<name>A0A016W6I5_9BILA</name>